<evidence type="ECO:0008006" key="3">
    <source>
        <dbReference type="Google" id="ProtNLM"/>
    </source>
</evidence>
<dbReference type="EMBL" id="AZRL01000022">
    <property type="protein sequence ID" value="PNR95133.1"/>
    <property type="molecule type" value="Genomic_DNA"/>
</dbReference>
<comment type="caution">
    <text evidence="1">The sequence shown here is derived from an EMBL/GenBank/DDBJ whole genome shotgun (WGS) entry which is preliminary data.</text>
</comment>
<dbReference type="Gene3D" id="1.25.10.10">
    <property type="entry name" value="Leucine-rich Repeat Variant"/>
    <property type="match status" value="1"/>
</dbReference>
<name>A0A2K1NX69_9BACT</name>
<dbReference type="Proteomes" id="UP000236434">
    <property type="component" value="Unassembled WGS sequence"/>
</dbReference>
<dbReference type="InterPro" id="IPR016024">
    <property type="entry name" value="ARM-type_fold"/>
</dbReference>
<dbReference type="OrthoDB" id="40965at2"/>
<protein>
    <recommendedName>
        <fullName evidence="3">HEAT repeat domain-containing protein</fullName>
    </recommendedName>
</protein>
<proteinExistence type="predicted"/>
<reference evidence="1 2" key="1">
    <citation type="submission" date="2013-12" db="EMBL/GenBank/DDBJ databases">
        <title>Comparative genomics of Petrotoga isolates.</title>
        <authorList>
            <person name="Nesbo C.L."/>
            <person name="Charchuk R."/>
            <person name="Chow K."/>
        </authorList>
    </citation>
    <scope>NUCLEOTIDE SEQUENCE [LARGE SCALE GENOMIC DNA]</scope>
    <source>
        <strain evidence="1 2">DSM 13574</strain>
    </source>
</reference>
<organism evidence="1 2">
    <name type="scientific">Petrotoga olearia DSM 13574</name>
    <dbReference type="NCBI Taxonomy" id="1122955"/>
    <lineage>
        <taxon>Bacteria</taxon>
        <taxon>Thermotogati</taxon>
        <taxon>Thermotogota</taxon>
        <taxon>Thermotogae</taxon>
        <taxon>Petrotogales</taxon>
        <taxon>Petrotogaceae</taxon>
        <taxon>Petrotoga</taxon>
    </lineage>
</organism>
<dbReference type="InterPro" id="IPR011989">
    <property type="entry name" value="ARM-like"/>
</dbReference>
<accession>A0A2K1NX69</accession>
<evidence type="ECO:0000313" key="2">
    <source>
        <dbReference type="Proteomes" id="UP000236434"/>
    </source>
</evidence>
<evidence type="ECO:0000313" key="1">
    <source>
        <dbReference type="EMBL" id="PNR95133.1"/>
    </source>
</evidence>
<sequence length="422" mass="49109">MANEIIETYKILEERIKSENIQIYFDMLDSPYPSFKSKAIQELTKQKIDVPKIKKFLKDPDKNVRFSAYRYLDKMGVLDENSIKEALKDISANIRKEATISYIQMGIKPIEFILEFTEDPDPVVRYQLISTFLEFYPEDSEKIISKMKNDPYVKIKQLISALENISETLKSEQVDKSVKVMALRRFYEREDAYTFFNSLKETYFDCNNETKGIIIKFFSGLPCEIINKFIEKIIQEEKDIHILQLAANTSKKVCGIDSIPTWLIDQLVNSEEAKVVKFGLKLATEKEDMGYVEFCRDLLSAVDDDLVIGASDYLIYFQDYMLKDYVPNFLNSLSSKRIREGLKIIRKLKLDNFIEDVSLIALNKMYPISLRKAAVNLLKFFKAKDYWEIPNQILKDPYENGNLKLAALNALLRLNAEMVVNF</sequence>
<gene>
    <name evidence="1" type="ORF">X929_08535</name>
</gene>
<dbReference type="AlphaFoldDB" id="A0A2K1NX69"/>
<dbReference type="SUPFAM" id="SSF48371">
    <property type="entry name" value="ARM repeat"/>
    <property type="match status" value="1"/>
</dbReference>
<dbReference type="RefSeq" id="WP_103067558.1">
    <property type="nucleotide sequence ID" value="NZ_AZRL01000022.1"/>
</dbReference>